<keyword evidence="1" id="KW-0732">Signal</keyword>
<accession>A0A093VIR4</accession>
<evidence type="ECO:0000256" key="1">
    <source>
        <dbReference type="SAM" id="SignalP"/>
    </source>
</evidence>
<dbReference type="InterPro" id="IPR032710">
    <property type="entry name" value="NTF2-like_dom_sf"/>
</dbReference>
<sequence>MKLALALILLNTCGSVLSCATAGYLNRGGLQHNLISKRQAEVVTLPSQNITHWTVDENKREMQISDDAFIARDLAHFNHAPDVLVYYPGGVVMNLSEHLTDMRLYYSQFSNVKPHNHDYKVLFGAGDWTVAISDISGVNDGPLPGPNGLLPPTQRATKYDLMTIGQWNGGLLIQEYLWLDEPRMYRQLGLLPSYPPDSIPDIETNQFTTPISVNPAVNTSGQNEANMLKSDQAFNEGKLDAGSMYLAPNLAVYGLSDYPLNLTEYLSVLGQMRVAFPDLQLRVPYIQIIAEGDWTATISMLNGTHTGDLVLPPYLAETPIPPTYKTFDLLHYVISRWQDGNIVEMRINADIFGILESLGISPFA</sequence>
<dbReference type="AlphaFoldDB" id="A0A093VIR4"/>
<feature type="chain" id="PRO_5001888524" evidence="1">
    <location>
        <begin position="19"/>
        <end position="364"/>
    </location>
</feature>
<organism evidence="2">
    <name type="scientific">Talaromyces marneffei PM1</name>
    <dbReference type="NCBI Taxonomy" id="1077442"/>
    <lineage>
        <taxon>Eukaryota</taxon>
        <taxon>Fungi</taxon>
        <taxon>Dikarya</taxon>
        <taxon>Ascomycota</taxon>
        <taxon>Pezizomycotina</taxon>
        <taxon>Eurotiomycetes</taxon>
        <taxon>Eurotiomycetidae</taxon>
        <taxon>Eurotiales</taxon>
        <taxon>Trichocomaceae</taxon>
        <taxon>Talaromyces</taxon>
        <taxon>Talaromyces sect. Talaromyces</taxon>
    </lineage>
</organism>
<proteinExistence type="predicted"/>
<dbReference type="PROSITE" id="PS51257">
    <property type="entry name" value="PROKAR_LIPOPROTEIN"/>
    <property type="match status" value="1"/>
</dbReference>
<name>A0A093VIR4_TALMA</name>
<gene>
    <name evidence="2" type="ORF">GQ26_0030190</name>
</gene>
<dbReference type="Gene3D" id="3.10.450.50">
    <property type="match status" value="2"/>
</dbReference>
<dbReference type="InterPro" id="IPR009959">
    <property type="entry name" value="Cyclase_SnoaL-like"/>
</dbReference>
<dbReference type="GO" id="GO:0030638">
    <property type="term" value="P:polyketide metabolic process"/>
    <property type="evidence" value="ECO:0007669"/>
    <property type="project" value="InterPro"/>
</dbReference>
<evidence type="ECO:0000313" key="2">
    <source>
        <dbReference type="EMBL" id="KFX52045.1"/>
    </source>
</evidence>
<dbReference type="HOGENOM" id="CLU_752239_0_0_1"/>
<protein>
    <submittedName>
        <fullName evidence="2">Uncharacterized protein</fullName>
    </submittedName>
</protein>
<dbReference type="SUPFAM" id="SSF54427">
    <property type="entry name" value="NTF2-like"/>
    <property type="match status" value="2"/>
</dbReference>
<dbReference type="PANTHER" id="PTHR38436:SF1">
    <property type="entry name" value="ESTER CYCLASE"/>
    <property type="match status" value="1"/>
</dbReference>
<feature type="signal peptide" evidence="1">
    <location>
        <begin position="1"/>
        <end position="18"/>
    </location>
</feature>
<comment type="caution">
    <text evidence="2">The sequence shown here is derived from an EMBL/GenBank/DDBJ whole genome shotgun (WGS) entry which is preliminary data.</text>
</comment>
<reference evidence="2" key="1">
    <citation type="journal article" date="2014" name="PLoS Genet.">
        <title>Signature Gene Expression Reveals Novel Clues to the Molecular Mechanisms of Dimorphic Transition in Penicillium marneffei.</title>
        <authorList>
            <person name="Yang E."/>
            <person name="Wang G."/>
            <person name="Cai J."/>
            <person name="Woo P.C."/>
            <person name="Lau S.K."/>
            <person name="Yuen K.-Y."/>
            <person name="Chow W.-N."/>
            <person name="Lin X."/>
        </authorList>
    </citation>
    <scope>NUCLEOTIDE SEQUENCE [LARGE SCALE GENOMIC DNA]</scope>
    <source>
        <strain evidence="2">PM1</strain>
    </source>
</reference>
<dbReference type="EMBL" id="JPOX01000003">
    <property type="protein sequence ID" value="KFX52045.1"/>
    <property type="molecule type" value="Genomic_DNA"/>
</dbReference>
<dbReference type="Pfam" id="PF07366">
    <property type="entry name" value="SnoaL"/>
    <property type="match status" value="1"/>
</dbReference>
<dbReference type="PANTHER" id="PTHR38436">
    <property type="entry name" value="POLYKETIDE CYCLASE SNOAL-LIKE DOMAIN"/>
    <property type="match status" value="1"/>
</dbReference>